<keyword evidence="4" id="KW-1185">Reference proteome</keyword>
<dbReference type="PROSITE" id="PS51257">
    <property type="entry name" value="PROKAR_LIPOPROTEIN"/>
    <property type="match status" value="1"/>
</dbReference>
<feature type="region of interest" description="Disordered" evidence="1">
    <location>
        <begin position="29"/>
        <end position="190"/>
    </location>
</feature>
<keyword evidence="2" id="KW-0812">Transmembrane</keyword>
<name>A0AAD4TE66_9MAGN</name>
<gene>
    <name evidence="3" type="ORF">MKW98_006239</name>
</gene>
<evidence type="ECO:0000256" key="1">
    <source>
        <dbReference type="SAM" id="MobiDB-lite"/>
    </source>
</evidence>
<accession>A0AAD4TE66</accession>
<keyword evidence="2" id="KW-0472">Membrane</keyword>
<organism evidence="3 4">
    <name type="scientific">Papaver atlanticum</name>
    <dbReference type="NCBI Taxonomy" id="357466"/>
    <lineage>
        <taxon>Eukaryota</taxon>
        <taxon>Viridiplantae</taxon>
        <taxon>Streptophyta</taxon>
        <taxon>Embryophyta</taxon>
        <taxon>Tracheophyta</taxon>
        <taxon>Spermatophyta</taxon>
        <taxon>Magnoliopsida</taxon>
        <taxon>Ranunculales</taxon>
        <taxon>Papaveraceae</taxon>
        <taxon>Papaveroideae</taxon>
        <taxon>Papaver</taxon>
    </lineage>
</organism>
<feature type="compositionally biased region" description="Pro residues" evidence="1">
    <location>
        <begin position="108"/>
        <end position="118"/>
    </location>
</feature>
<keyword evidence="2" id="KW-1133">Transmembrane helix</keyword>
<proteinExistence type="predicted"/>
<dbReference type="Proteomes" id="UP001202328">
    <property type="component" value="Unassembled WGS sequence"/>
</dbReference>
<comment type="caution">
    <text evidence="3">The sequence shown here is derived from an EMBL/GenBank/DDBJ whole genome shotgun (WGS) entry which is preliminary data.</text>
</comment>
<feature type="compositionally biased region" description="Pro residues" evidence="1">
    <location>
        <begin position="34"/>
        <end position="44"/>
    </location>
</feature>
<dbReference type="AlphaFoldDB" id="A0AAD4TE66"/>
<feature type="compositionally biased region" description="Pro residues" evidence="1">
    <location>
        <begin position="129"/>
        <end position="146"/>
    </location>
</feature>
<feature type="transmembrane region" description="Helical" evidence="2">
    <location>
        <begin position="7"/>
        <end position="27"/>
    </location>
</feature>
<evidence type="ECO:0000313" key="3">
    <source>
        <dbReference type="EMBL" id="KAI3955879.1"/>
    </source>
</evidence>
<sequence length="321" mass="34833">MRNPGRNINVSFAWVVFIVVFNLGIVACSQQNSPSPPSPPPPPYLHDSAHSPSPSPSPPFLHNSPTSSSPPPPYLYNSPESSTPPPPYLNKSPLSSPSTPPYLYKSPPTSPSTPPPPYLNNSQASSPLTAPPPNPYKSPPSSPSTPPYLHKSTPYSPPTPPYQYKSSDPPVKSPPQQPYEGSETSDCNIPTDLLHGGVQVKVNSKNHQLLVLQSKSFAYASISPNKDCYHPTSSSYPAVLNTLEVSDVETETGVPVNWTITTINTTCYLYDNNKSKCKTREESVVHNVSDSIVVSNEPSKASQPESSFLIFVFIYAIFILM</sequence>
<feature type="compositionally biased region" description="Low complexity" evidence="1">
    <location>
        <begin position="90"/>
        <end position="107"/>
    </location>
</feature>
<dbReference type="EMBL" id="JAJJMB010001716">
    <property type="protein sequence ID" value="KAI3955879.1"/>
    <property type="molecule type" value="Genomic_DNA"/>
</dbReference>
<reference evidence="3" key="1">
    <citation type="submission" date="2022-04" db="EMBL/GenBank/DDBJ databases">
        <title>A functionally conserved STORR gene fusion in Papaver species that diverged 16.8 million years ago.</title>
        <authorList>
            <person name="Catania T."/>
        </authorList>
    </citation>
    <scope>NUCLEOTIDE SEQUENCE</scope>
    <source>
        <strain evidence="3">S-188037</strain>
    </source>
</reference>
<dbReference type="PRINTS" id="PR01217">
    <property type="entry name" value="PRICHEXTENSN"/>
</dbReference>
<evidence type="ECO:0000256" key="2">
    <source>
        <dbReference type="SAM" id="Phobius"/>
    </source>
</evidence>
<protein>
    <submittedName>
        <fullName evidence="3">Uncharacterized protein</fullName>
    </submittedName>
</protein>
<evidence type="ECO:0000313" key="4">
    <source>
        <dbReference type="Proteomes" id="UP001202328"/>
    </source>
</evidence>